<evidence type="ECO:0000313" key="2">
    <source>
        <dbReference type="Proteomes" id="UP000005283"/>
    </source>
</evidence>
<dbReference type="Proteomes" id="UP000005283">
    <property type="component" value="Unassembled WGS sequence"/>
</dbReference>
<keyword evidence="2" id="KW-1185">Reference proteome</keyword>
<keyword evidence="1" id="KW-0456">Lyase</keyword>
<protein>
    <submittedName>
        <fullName evidence="1">Low specificity L-threonine aldolase</fullName>
        <ecNumber evidence="1">4.1.2.5</ecNumber>
    </submittedName>
</protein>
<sequence length="59" mass="6797">MIIFECDYNNGAHPQVLRHLLETNDQQSLTYGIDEWSERAKAKIKVVCEAPNAQVFFLT</sequence>
<dbReference type="RefSeq" id="WP_004350828.1">
    <property type="nucleotide sequence ID" value="NZ_ADEG01000098.1"/>
</dbReference>
<organism evidence="1 2">
    <name type="scientific">Hoylesella buccalis ATCC 35310</name>
    <dbReference type="NCBI Taxonomy" id="679190"/>
    <lineage>
        <taxon>Bacteria</taxon>
        <taxon>Pseudomonadati</taxon>
        <taxon>Bacteroidota</taxon>
        <taxon>Bacteroidia</taxon>
        <taxon>Bacteroidales</taxon>
        <taxon>Prevotellaceae</taxon>
        <taxon>Hoylesella</taxon>
    </lineage>
</organism>
<dbReference type="Gene3D" id="3.40.640.10">
    <property type="entry name" value="Type I PLP-dependent aspartate aminotransferase-like (Major domain)"/>
    <property type="match status" value="1"/>
</dbReference>
<accession>D1W8M0</accession>
<dbReference type="STRING" id="679190.HMPREF0650_0390"/>
<dbReference type="eggNOG" id="COG2008">
    <property type="taxonomic scope" value="Bacteria"/>
</dbReference>
<gene>
    <name evidence="1" type="primary">ltaE</name>
    <name evidence="1" type="ORF">HMPREF0650_0390</name>
</gene>
<evidence type="ECO:0000313" key="1">
    <source>
        <dbReference type="EMBL" id="EFA91103.1"/>
    </source>
</evidence>
<comment type="caution">
    <text evidence="1">The sequence shown here is derived from an EMBL/GenBank/DDBJ whole genome shotgun (WGS) entry which is preliminary data.</text>
</comment>
<proteinExistence type="predicted"/>
<reference evidence="1 2" key="1">
    <citation type="submission" date="2009-12" db="EMBL/GenBank/DDBJ databases">
        <title>Genome Sequence of Prevotella buccalis ATCC 35310.</title>
        <authorList>
            <person name="Durkin A.S."/>
            <person name="Madupu R."/>
            <person name="Torralba M."/>
            <person name="Methe B."/>
            <person name="Sutton G."/>
            <person name="Strausberg R.L."/>
            <person name="Nelson K.E."/>
        </authorList>
    </citation>
    <scope>NUCLEOTIDE SEQUENCE [LARGE SCALE GENOMIC DNA]</scope>
    <source>
        <strain evidence="1 2">ATCC 35310</strain>
    </source>
</reference>
<name>D1W8M0_9BACT</name>
<dbReference type="EMBL" id="ADEG01000098">
    <property type="protein sequence ID" value="EFA91103.1"/>
    <property type="molecule type" value="Genomic_DNA"/>
</dbReference>
<dbReference type="InterPro" id="IPR015424">
    <property type="entry name" value="PyrdxlP-dep_Trfase"/>
</dbReference>
<dbReference type="EC" id="4.1.2.5" evidence="1"/>
<dbReference type="InterPro" id="IPR015421">
    <property type="entry name" value="PyrdxlP-dep_Trfase_major"/>
</dbReference>
<dbReference type="AlphaFoldDB" id="D1W8M0"/>
<dbReference type="GO" id="GO:0004793">
    <property type="term" value="F:threonine aldolase activity"/>
    <property type="evidence" value="ECO:0007669"/>
    <property type="project" value="UniProtKB-EC"/>
</dbReference>
<dbReference type="SUPFAM" id="SSF53383">
    <property type="entry name" value="PLP-dependent transferases"/>
    <property type="match status" value="1"/>
</dbReference>